<feature type="compositionally biased region" description="Polar residues" evidence="7">
    <location>
        <begin position="1"/>
        <end position="27"/>
    </location>
</feature>
<dbReference type="InterPro" id="IPR038063">
    <property type="entry name" value="Transpep_catalytic_dom"/>
</dbReference>
<dbReference type="STRING" id="40754.THII_2040"/>
<keyword evidence="6" id="KW-0961">Cell wall biogenesis/degradation</keyword>
<dbReference type="CDD" id="cd16913">
    <property type="entry name" value="YkuD_like"/>
    <property type="match status" value="1"/>
</dbReference>
<dbReference type="UniPathway" id="UPA00219"/>
<evidence type="ECO:0000256" key="7">
    <source>
        <dbReference type="SAM" id="MobiDB-lite"/>
    </source>
</evidence>
<accession>A0A090AKY0</accession>
<name>A0A090AKY0_9GAMM</name>
<dbReference type="Proteomes" id="UP000031623">
    <property type="component" value="Chromosome"/>
</dbReference>
<dbReference type="GO" id="GO:0008360">
    <property type="term" value="P:regulation of cell shape"/>
    <property type="evidence" value="ECO:0007669"/>
    <property type="project" value="UniProtKB-KW"/>
</dbReference>
<evidence type="ECO:0000256" key="2">
    <source>
        <dbReference type="ARBA" id="ARBA00005992"/>
    </source>
</evidence>
<evidence type="ECO:0000313" key="8">
    <source>
        <dbReference type="EMBL" id="BAP56337.1"/>
    </source>
</evidence>
<organism evidence="8 9">
    <name type="scientific">Thioploca ingrica</name>
    <dbReference type="NCBI Taxonomy" id="40754"/>
    <lineage>
        <taxon>Bacteria</taxon>
        <taxon>Pseudomonadati</taxon>
        <taxon>Pseudomonadota</taxon>
        <taxon>Gammaproteobacteria</taxon>
        <taxon>Thiotrichales</taxon>
        <taxon>Thiotrichaceae</taxon>
        <taxon>Thioploca</taxon>
    </lineage>
</organism>
<keyword evidence="9" id="KW-1185">Reference proteome</keyword>
<comment type="pathway">
    <text evidence="1">Cell wall biogenesis; peptidoglycan biosynthesis.</text>
</comment>
<dbReference type="GO" id="GO:0016740">
    <property type="term" value="F:transferase activity"/>
    <property type="evidence" value="ECO:0007669"/>
    <property type="project" value="UniProtKB-KW"/>
</dbReference>
<evidence type="ECO:0000256" key="1">
    <source>
        <dbReference type="ARBA" id="ARBA00004752"/>
    </source>
</evidence>
<dbReference type="GO" id="GO:0004180">
    <property type="term" value="F:carboxypeptidase activity"/>
    <property type="evidence" value="ECO:0007669"/>
    <property type="project" value="UniProtKB-ARBA"/>
</dbReference>
<reference evidence="8 9" key="1">
    <citation type="journal article" date="2014" name="ISME J.">
        <title>Ecophysiology of Thioploca ingrica as revealed by the complete genome sequence supplemented with proteomic evidence.</title>
        <authorList>
            <person name="Kojima H."/>
            <person name="Ogura Y."/>
            <person name="Yamamoto N."/>
            <person name="Togashi T."/>
            <person name="Mori H."/>
            <person name="Watanabe T."/>
            <person name="Nemoto F."/>
            <person name="Kurokawa K."/>
            <person name="Hayashi T."/>
            <person name="Fukui M."/>
        </authorList>
    </citation>
    <scope>NUCLEOTIDE SEQUENCE [LARGE SCALE GENOMIC DNA]</scope>
</reference>
<proteinExistence type="inferred from homology"/>
<dbReference type="InterPro" id="IPR005490">
    <property type="entry name" value="LD_TPept_cat_dom"/>
</dbReference>
<keyword evidence="3" id="KW-0808">Transferase</keyword>
<evidence type="ECO:0000256" key="6">
    <source>
        <dbReference type="ARBA" id="ARBA00023316"/>
    </source>
</evidence>
<dbReference type="SUPFAM" id="SSF141523">
    <property type="entry name" value="L,D-transpeptidase catalytic domain-like"/>
    <property type="match status" value="1"/>
</dbReference>
<dbReference type="AlphaFoldDB" id="A0A090AKY0"/>
<dbReference type="HOGENOM" id="CLU_863147_0_0_6"/>
<feature type="region of interest" description="Disordered" evidence="7">
    <location>
        <begin position="1"/>
        <end position="29"/>
    </location>
</feature>
<keyword evidence="5" id="KW-0573">Peptidoglycan synthesis</keyword>
<dbReference type="KEGG" id="tig:THII_2040"/>
<evidence type="ECO:0000313" key="9">
    <source>
        <dbReference type="Proteomes" id="UP000031623"/>
    </source>
</evidence>
<evidence type="ECO:0000256" key="5">
    <source>
        <dbReference type="ARBA" id="ARBA00022984"/>
    </source>
</evidence>
<gene>
    <name evidence="8" type="ORF">THII_2040</name>
</gene>
<dbReference type="GO" id="GO:0009252">
    <property type="term" value="P:peptidoglycan biosynthetic process"/>
    <property type="evidence" value="ECO:0007669"/>
    <property type="project" value="UniProtKB-UniPathway"/>
</dbReference>
<protein>
    <submittedName>
        <fullName evidence="8">Uncharacterized protein</fullName>
    </submittedName>
</protein>
<evidence type="ECO:0000256" key="4">
    <source>
        <dbReference type="ARBA" id="ARBA00022960"/>
    </source>
</evidence>
<comment type="similarity">
    <text evidence="2">Belongs to the YkuD family.</text>
</comment>
<evidence type="ECO:0000256" key="3">
    <source>
        <dbReference type="ARBA" id="ARBA00022679"/>
    </source>
</evidence>
<dbReference type="OrthoDB" id="463216at2"/>
<dbReference type="EMBL" id="AP014633">
    <property type="protein sequence ID" value="BAP56337.1"/>
    <property type="molecule type" value="Genomic_DNA"/>
</dbReference>
<keyword evidence="4" id="KW-0133">Cell shape</keyword>
<sequence length="322" mass="35504">MLAKQSWQSSKQNEIAKTNNPRSQKISGRTLPLSAPTVAENQPSLTLSRTIATIQRRDDTGNRPVREFFTLQRKLSVGAAGDVYEREAERVVQGMQPSFTHPLTMPMIQRRAAPYIKKITVHLTPPQSADLEWRGTPPAGATGSDHFTVSTGKGYSNPGDPPGTCTRNCCRDPMTQCAPPWNQPTRVGACCTYYGNHFWTGTPLPEHNGWKWWTPIQPYYSTRGIALHQHDEVTGQPIGHGCVRMEELNAKRIYDFSNGRDTNVTIDGRAAPVACDADRQCSATRSTRSDSSARTELNQGLGEGQITTEFQEAATGLEGIMS</sequence>
<dbReference type="Gene3D" id="2.40.440.10">
    <property type="entry name" value="L,D-transpeptidase catalytic domain-like"/>
    <property type="match status" value="1"/>
</dbReference>
<dbReference type="GO" id="GO:0071555">
    <property type="term" value="P:cell wall organization"/>
    <property type="evidence" value="ECO:0007669"/>
    <property type="project" value="UniProtKB-KW"/>
</dbReference>